<name>A0AAQ3QKY5_9LILI</name>
<evidence type="ECO:0000256" key="4">
    <source>
        <dbReference type="SAM" id="MobiDB-lite"/>
    </source>
</evidence>
<gene>
    <name evidence="6" type="ORF">Cni_G20644</name>
</gene>
<keyword evidence="2" id="KW-0964">Secreted</keyword>
<dbReference type="AlphaFoldDB" id="A0AAQ3QKY5"/>
<dbReference type="EMBL" id="CP136895">
    <property type="protein sequence ID" value="WOL11880.1"/>
    <property type="molecule type" value="Genomic_DNA"/>
</dbReference>
<feature type="chain" id="PRO_5042972604" evidence="5">
    <location>
        <begin position="29"/>
        <end position="80"/>
    </location>
</feature>
<dbReference type="PROSITE" id="PS51257">
    <property type="entry name" value="PROKAR_LIPOPROTEIN"/>
    <property type="match status" value="1"/>
</dbReference>
<reference evidence="6 7" key="1">
    <citation type="submission" date="2023-10" db="EMBL/GenBank/DDBJ databases">
        <title>Chromosome-scale genome assembly provides insights into flower coloration mechanisms of Canna indica.</title>
        <authorList>
            <person name="Li C."/>
        </authorList>
    </citation>
    <scope>NUCLEOTIDE SEQUENCE [LARGE SCALE GENOMIC DNA]</scope>
    <source>
        <tissue evidence="6">Flower</tissue>
    </source>
</reference>
<evidence type="ECO:0000256" key="1">
    <source>
        <dbReference type="ARBA" id="ARBA00004239"/>
    </source>
</evidence>
<evidence type="ECO:0000256" key="5">
    <source>
        <dbReference type="SAM" id="SignalP"/>
    </source>
</evidence>
<sequence length="80" mass="8813">MFEEMPRRRLIAVLLLLLLLLLVSCCRAAARETQVFKAKAPLGRRGAGFFMGFLPKAVPIPPSAPSKQHNSVGTERRIAP</sequence>
<accession>A0AAQ3QKY5</accession>
<dbReference type="Proteomes" id="UP001327560">
    <property type="component" value="Chromosome 6"/>
</dbReference>
<evidence type="ECO:0000313" key="6">
    <source>
        <dbReference type="EMBL" id="WOL11880.1"/>
    </source>
</evidence>
<dbReference type="PANTHER" id="PTHR33599:SF20">
    <property type="entry name" value="PROTEIN IDA"/>
    <property type="match status" value="1"/>
</dbReference>
<evidence type="ECO:0000256" key="3">
    <source>
        <dbReference type="ARBA" id="ARBA00022729"/>
    </source>
</evidence>
<feature type="region of interest" description="Disordered" evidence="4">
    <location>
        <begin position="60"/>
        <end position="80"/>
    </location>
</feature>
<evidence type="ECO:0000313" key="7">
    <source>
        <dbReference type="Proteomes" id="UP001327560"/>
    </source>
</evidence>
<comment type="subcellular location">
    <subcellularLocation>
        <location evidence="1">Secreted</location>
        <location evidence="1">Extracellular space</location>
    </subcellularLocation>
</comment>
<organism evidence="6 7">
    <name type="scientific">Canna indica</name>
    <name type="common">Indian-shot</name>
    <dbReference type="NCBI Taxonomy" id="4628"/>
    <lineage>
        <taxon>Eukaryota</taxon>
        <taxon>Viridiplantae</taxon>
        <taxon>Streptophyta</taxon>
        <taxon>Embryophyta</taxon>
        <taxon>Tracheophyta</taxon>
        <taxon>Spermatophyta</taxon>
        <taxon>Magnoliopsida</taxon>
        <taxon>Liliopsida</taxon>
        <taxon>Zingiberales</taxon>
        <taxon>Cannaceae</taxon>
        <taxon>Canna</taxon>
    </lineage>
</organism>
<dbReference type="InterPro" id="IPR039639">
    <property type="entry name" value="IDA-like"/>
</dbReference>
<dbReference type="GO" id="GO:0010227">
    <property type="term" value="P:floral organ abscission"/>
    <property type="evidence" value="ECO:0007669"/>
    <property type="project" value="InterPro"/>
</dbReference>
<proteinExistence type="predicted"/>
<keyword evidence="3 5" id="KW-0732">Signal</keyword>
<dbReference type="GO" id="GO:0005576">
    <property type="term" value="C:extracellular region"/>
    <property type="evidence" value="ECO:0007669"/>
    <property type="project" value="UniProtKB-SubCell"/>
</dbReference>
<protein>
    <submittedName>
        <fullName evidence="6">Uncharacterized protein</fullName>
    </submittedName>
</protein>
<feature type="signal peptide" evidence="5">
    <location>
        <begin position="1"/>
        <end position="28"/>
    </location>
</feature>
<keyword evidence="7" id="KW-1185">Reference proteome</keyword>
<dbReference type="PANTHER" id="PTHR33599">
    <property type="entry name" value="PROTEIN IDA-LIKE 5"/>
    <property type="match status" value="1"/>
</dbReference>
<evidence type="ECO:0000256" key="2">
    <source>
        <dbReference type="ARBA" id="ARBA00022525"/>
    </source>
</evidence>